<gene>
    <name evidence="2" type="ORF">SEPCBS57363_004985</name>
</gene>
<dbReference type="Proteomes" id="UP001642501">
    <property type="component" value="Unassembled WGS sequence"/>
</dbReference>
<organism evidence="2 3">
    <name type="scientific">Sporothrix epigloea</name>
    <dbReference type="NCBI Taxonomy" id="1892477"/>
    <lineage>
        <taxon>Eukaryota</taxon>
        <taxon>Fungi</taxon>
        <taxon>Dikarya</taxon>
        <taxon>Ascomycota</taxon>
        <taxon>Pezizomycotina</taxon>
        <taxon>Sordariomycetes</taxon>
        <taxon>Sordariomycetidae</taxon>
        <taxon>Ophiostomatales</taxon>
        <taxon>Ophiostomataceae</taxon>
        <taxon>Sporothrix</taxon>
    </lineage>
</organism>
<accession>A0ABP0DV37</accession>
<dbReference type="EMBL" id="CAWUOM010000101">
    <property type="protein sequence ID" value="CAK7272145.1"/>
    <property type="molecule type" value="Genomic_DNA"/>
</dbReference>
<name>A0ABP0DV37_9PEZI</name>
<evidence type="ECO:0000313" key="2">
    <source>
        <dbReference type="EMBL" id="CAK7272145.1"/>
    </source>
</evidence>
<feature type="compositionally biased region" description="Low complexity" evidence="1">
    <location>
        <begin position="248"/>
        <end position="259"/>
    </location>
</feature>
<reference evidence="2 3" key="1">
    <citation type="submission" date="2024-01" db="EMBL/GenBank/DDBJ databases">
        <authorList>
            <person name="Allen C."/>
            <person name="Tagirdzhanova G."/>
        </authorList>
    </citation>
    <scope>NUCLEOTIDE SEQUENCE [LARGE SCALE GENOMIC DNA]</scope>
    <source>
        <strain evidence="2 3">CBS 573.63</strain>
    </source>
</reference>
<evidence type="ECO:0000313" key="3">
    <source>
        <dbReference type="Proteomes" id="UP001642501"/>
    </source>
</evidence>
<proteinExistence type="predicted"/>
<feature type="region of interest" description="Disordered" evidence="1">
    <location>
        <begin position="323"/>
        <end position="353"/>
    </location>
</feature>
<evidence type="ECO:0000256" key="1">
    <source>
        <dbReference type="SAM" id="MobiDB-lite"/>
    </source>
</evidence>
<comment type="caution">
    <text evidence="2">The sequence shown here is derived from an EMBL/GenBank/DDBJ whole genome shotgun (WGS) entry which is preliminary data.</text>
</comment>
<feature type="compositionally biased region" description="Low complexity" evidence="1">
    <location>
        <begin position="7"/>
        <end position="28"/>
    </location>
</feature>
<feature type="region of interest" description="Disordered" evidence="1">
    <location>
        <begin position="247"/>
        <end position="271"/>
    </location>
</feature>
<protein>
    <recommendedName>
        <fullName evidence="4">Alcohol dehydrogenase</fullName>
    </recommendedName>
</protein>
<sequence>MSHRMHSPMSPASPVSPVSPDTPATPVTPDLPPSLAPPLPQEIASLLTIILTTSPTPSAPGTDLVATVLASFRAHCPALLACPVIVVFDTYDHIGPQLRLKKGCVTPVEAAHYETYKANVKALVKGTWSAGDAIEEVEEEEQGLAEYGSSFRVDNCSVPFTINRTAGGRVVFIEPKIRLGFGLGVRTALRTAATPYVWVQQHDWTLAADIPLASMLDAMRTSEQAMGDDDVVAKGFVDVELPIGPQLDAPTDPSADSPPTNSPPTVSPASSASSVSLFLDSSVPVPIRYICLPAVRMLRYASSAHAIGFPTLRALTAAFKREVPTSSSSSPSSTMSPDLCGSLSTAPGTGPGLGSGHRIPLTPLFFWHDKTHIASRAHYLRRVFPTRLAISRGDFIEDHIGQRARDQMKRDPAAWHRWACWLYYPEQGTQLCLRHLQGRTWRGQEQEQAMRSQYVKRNMSASSAAATKETGCEK</sequence>
<feature type="region of interest" description="Disordered" evidence="1">
    <location>
        <begin position="1"/>
        <end position="35"/>
    </location>
</feature>
<evidence type="ECO:0008006" key="4">
    <source>
        <dbReference type="Google" id="ProtNLM"/>
    </source>
</evidence>
<keyword evidence="3" id="KW-1185">Reference proteome</keyword>
<feature type="compositionally biased region" description="Low complexity" evidence="1">
    <location>
        <begin position="324"/>
        <end position="337"/>
    </location>
</feature>